<dbReference type="OrthoDB" id="1098508at2"/>
<dbReference type="RefSeq" id="WP_078712095.1">
    <property type="nucleotide sequence ID" value="NZ_FUWY01000004.1"/>
</dbReference>
<protein>
    <submittedName>
        <fullName evidence="5">Predicted transcriptional regulator</fullName>
    </submittedName>
</protein>
<organism evidence="5 6">
    <name type="scientific">Anaerorhabdus furcosa</name>
    <dbReference type="NCBI Taxonomy" id="118967"/>
    <lineage>
        <taxon>Bacteria</taxon>
        <taxon>Bacillati</taxon>
        <taxon>Bacillota</taxon>
        <taxon>Erysipelotrichia</taxon>
        <taxon>Erysipelotrichales</taxon>
        <taxon>Erysipelotrichaceae</taxon>
        <taxon>Anaerorhabdus</taxon>
    </lineage>
</organism>
<dbReference type="AlphaFoldDB" id="A0A1T4NP97"/>
<keyword evidence="4" id="KW-0804">Transcription</keyword>
<dbReference type="STRING" id="118967.SAMN02745191_1707"/>
<proteinExistence type="inferred from homology"/>
<dbReference type="SUPFAM" id="SSF46785">
    <property type="entry name" value="Winged helix' DNA-binding domain"/>
    <property type="match status" value="1"/>
</dbReference>
<dbReference type="GO" id="GO:0045892">
    <property type="term" value="P:negative regulation of DNA-templated transcription"/>
    <property type="evidence" value="ECO:0007669"/>
    <property type="project" value="InterPro"/>
</dbReference>
<dbReference type="PIRSF" id="PIRSF019455">
    <property type="entry name" value="CopR_AtkY"/>
    <property type="match status" value="1"/>
</dbReference>
<gene>
    <name evidence="5" type="ORF">SAMN02745191_1707</name>
</gene>
<dbReference type="Proteomes" id="UP000243297">
    <property type="component" value="Unassembled WGS sequence"/>
</dbReference>
<dbReference type="InterPro" id="IPR036388">
    <property type="entry name" value="WH-like_DNA-bd_sf"/>
</dbReference>
<keyword evidence="2" id="KW-0805">Transcription regulation</keyword>
<keyword evidence="6" id="KW-1185">Reference proteome</keyword>
<reference evidence="6" key="1">
    <citation type="submission" date="2017-02" db="EMBL/GenBank/DDBJ databases">
        <authorList>
            <person name="Varghese N."/>
            <person name="Submissions S."/>
        </authorList>
    </citation>
    <scope>NUCLEOTIDE SEQUENCE [LARGE SCALE GENOMIC DNA]</scope>
    <source>
        <strain evidence="6">ATCC 25662</strain>
    </source>
</reference>
<dbReference type="InterPro" id="IPR005650">
    <property type="entry name" value="BlaI_family"/>
</dbReference>
<keyword evidence="3" id="KW-0238">DNA-binding</keyword>
<dbReference type="Pfam" id="PF03965">
    <property type="entry name" value="Penicillinase_R"/>
    <property type="match status" value="1"/>
</dbReference>
<dbReference type="InterPro" id="IPR036390">
    <property type="entry name" value="WH_DNA-bd_sf"/>
</dbReference>
<evidence type="ECO:0000256" key="2">
    <source>
        <dbReference type="ARBA" id="ARBA00023015"/>
    </source>
</evidence>
<accession>A0A1T4NP97</accession>
<dbReference type="Gene3D" id="1.10.10.10">
    <property type="entry name" value="Winged helix-like DNA-binding domain superfamily/Winged helix DNA-binding domain"/>
    <property type="match status" value="1"/>
</dbReference>
<dbReference type="GO" id="GO:0003677">
    <property type="term" value="F:DNA binding"/>
    <property type="evidence" value="ECO:0007669"/>
    <property type="project" value="UniProtKB-KW"/>
</dbReference>
<sequence length="116" mass="13324">MKLTSTEIRFMALIWDNEPIPSGELVSICADIFDWKKSTTYTFLKRLQEKGAVKNNNSMVSALVKREEIQKVESEDVIENTFSGSLPKFVTAFLSDKKLSKKEVDDLKKLIDNYKE</sequence>
<name>A0A1T4NP97_9FIRM</name>
<evidence type="ECO:0000313" key="6">
    <source>
        <dbReference type="Proteomes" id="UP000243297"/>
    </source>
</evidence>
<evidence type="ECO:0000256" key="4">
    <source>
        <dbReference type="ARBA" id="ARBA00023163"/>
    </source>
</evidence>
<dbReference type="EMBL" id="FUWY01000004">
    <property type="protein sequence ID" value="SJZ80598.1"/>
    <property type="molecule type" value="Genomic_DNA"/>
</dbReference>
<evidence type="ECO:0000256" key="1">
    <source>
        <dbReference type="ARBA" id="ARBA00011046"/>
    </source>
</evidence>
<dbReference type="Gene3D" id="1.10.4040.10">
    <property type="entry name" value="Penicillinase repressor domain"/>
    <property type="match status" value="1"/>
</dbReference>
<comment type="similarity">
    <text evidence="1">Belongs to the BlaI transcriptional regulatory family.</text>
</comment>
<evidence type="ECO:0000313" key="5">
    <source>
        <dbReference type="EMBL" id="SJZ80598.1"/>
    </source>
</evidence>
<evidence type="ECO:0000256" key="3">
    <source>
        <dbReference type="ARBA" id="ARBA00023125"/>
    </source>
</evidence>